<protein>
    <submittedName>
        <fullName evidence="1">Uncharacterized protein</fullName>
    </submittedName>
</protein>
<dbReference type="AlphaFoldDB" id="A0A2N0HL73"/>
<evidence type="ECO:0000313" key="1">
    <source>
        <dbReference type="EMBL" id="PKB19625.1"/>
    </source>
</evidence>
<accession>A0A2N0HL73</accession>
<dbReference type="RefSeq" id="WP_100867072.1">
    <property type="nucleotide sequence ID" value="NZ_PHUF01000003.1"/>
</dbReference>
<reference evidence="1 2" key="1">
    <citation type="submission" date="2017-11" db="EMBL/GenBank/DDBJ databases">
        <title>Genomic Encyclopedia of Type Strains, Phase III (KMG-III): the genomes of soil and plant-associated and newly described type strains.</title>
        <authorList>
            <person name="Whitman W."/>
        </authorList>
    </citation>
    <scope>NUCLEOTIDE SEQUENCE [LARGE SCALE GENOMIC DNA]</scope>
    <source>
        <strain evidence="1 2">CGMCC 1.12274</strain>
    </source>
</reference>
<dbReference type="Proteomes" id="UP000232587">
    <property type="component" value="Unassembled WGS sequence"/>
</dbReference>
<keyword evidence="2" id="KW-1185">Reference proteome</keyword>
<dbReference type="OrthoDB" id="8906692at2"/>
<organism evidence="1 2">
    <name type="scientific">Novosphingobium kunmingense</name>
    <dbReference type="NCBI Taxonomy" id="1211806"/>
    <lineage>
        <taxon>Bacteria</taxon>
        <taxon>Pseudomonadati</taxon>
        <taxon>Pseudomonadota</taxon>
        <taxon>Alphaproteobacteria</taxon>
        <taxon>Sphingomonadales</taxon>
        <taxon>Sphingomonadaceae</taxon>
        <taxon>Novosphingobium</taxon>
    </lineage>
</organism>
<dbReference type="EMBL" id="PHUF01000003">
    <property type="protein sequence ID" value="PKB19625.1"/>
    <property type="molecule type" value="Genomic_DNA"/>
</dbReference>
<dbReference type="SUPFAM" id="SSF46785">
    <property type="entry name" value="Winged helix' DNA-binding domain"/>
    <property type="match status" value="1"/>
</dbReference>
<name>A0A2N0HL73_9SPHN</name>
<gene>
    <name evidence="1" type="ORF">B0I00_1864</name>
</gene>
<sequence>MIDLSLGTDAREVVLALATQRDDHRPYVRTIAADCDLPVEQVRRILFQLGEHGLATFGPVFDSDDGTPKGSTWWLTEAGTAVRDTIEQGKAA</sequence>
<comment type="caution">
    <text evidence="1">The sequence shown here is derived from an EMBL/GenBank/DDBJ whole genome shotgun (WGS) entry which is preliminary data.</text>
</comment>
<evidence type="ECO:0000313" key="2">
    <source>
        <dbReference type="Proteomes" id="UP000232587"/>
    </source>
</evidence>
<dbReference type="InterPro" id="IPR036390">
    <property type="entry name" value="WH_DNA-bd_sf"/>
</dbReference>
<proteinExistence type="predicted"/>